<name>A0AAD6ZH21_9AGAR</name>
<evidence type="ECO:0000256" key="1">
    <source>
        <dbReference type="SAM" id="Coils"/>
    </source>
</evidence>
<feature type="coiled-coil region" evidence="1">
    <location>
        <begin position="229"/>
        <end position="256"/>
    </location>
</feature>
<accession>A0AAD6ZH21</accession>
<gene>
    <name evidence="2" type="ORF">DFH08DRAFT_818359</name>
</gene>
<dbReference type="EMBL" id="JARIHO010000049">
    <property type="protein sequence ID" value="KAJ7321980.1"/>
    <property type="molecule type" value="Genomic_DNA"/>
</dbReference>
<sequence>MGSTEGTSNEEEQEEEDCLCGPQLKQQVAVLHLEILSSEGFNTAQRRYLIEDLVIVDPEDNCKRQCGARCNSGSISFIQDLTPTPRKILTLPASIAPLRLTVQTTRTPTWMNPRLGENQLKKKRLAGACDLCKRRKVRYIDGDTNRRQRRGSTGAKMYNLYCCESRLHAQCFKGRSAESLDTQIYAVIQEPEASSTHRRKSARDHVADILSTSTVYIPSNDVNVSHEILVAVANYARELEEKVAELQTELHTLSRGSGSRAPSVMSISGQFHRGADSTAPNVSMDMGRPLHGQPHHPIHREIGFDGMEYRPETRSGDAPYRSRLQPQYIYPTFQQGHNSQDRIIFHTRWANSAKSNTRIRRGRRASEVQIFHGMHKGFTKFEGIMSRPAEVFEARRQRIHAVRAGEREEKGVIGVMPAIVCFEMGEGRCMAEGDLEIIRGHIRTVELYSCDVRGSQLESRERGCGLRQISRQIYWQLETRRMNAGISTILSLLFEISGGCSLRVKSVRKEAMK</sequence>
<evidence type="ECO:0000313" key="2">
    <source>
        <dbReference type="EMBL" id="KAJ7321980.1"/>
    </source>
</evidence>
<dbReference type="AlphaFoldDB" id="A0AAD6ZH21"/>
<dbReference type="Proteomes" id="UP001218218">
    <property type="component" value="Unassembled WGS sequence"/>
</dbReference>
<comment type="caution">
    <text evidence="2">The sequence shown here is derived from an EMBL/GenBank/DDBJ whole genome shotgun (WGS) entry which is preliminary data.</text>
</comment>
<keyword evidence="1" id="KW-0175">Coiled coil</keyword>
<evidence type="ECO:0000313" key="3">
    <source>
        <dbReference type="Proteomes" id="UP001218218"/>
    </source>
</evidence>
<proteinExistence type="predicted"/>
<reference evidence="2" key="1">
    <citation type="submission" date="2023-03" db="EMBL/GenBank/DDBJ databases">
        <title>Massive genome expansion in bonnet fungi (Mycena s.s.) driven by repeated elements and novel gene families across ecological guilds.</title>
        <authorList>
            <consortium name="Lawrence Berkeley National Laboratory"/>
            <person name="Harder C.B."/>
            <person name="Miyauchi S."/>
            <person name="Viragh M."/>
            <person name="Kuo A."/>
            <person name="Thoen E."/>
            <person name="Andreopoulos B."/>
            <person name="Lu D."/>
            <person name="Skrede I."/>
            <person name="Drula E."/>
            <person name="Henrissat B."/>
            <person name="Morin E."/>
            <person name="Kohler A."/>
            <person name="Barry K."/>
            <person name="LaButti K."/>
            <person name="Morin E."/>
            <person name="Salamov A."/>
            <person name="Lipzen A."/>
            <person name="Mereny Z."/>
            <person name="Hegedus B."/>
            <person name="Baldrian P."/>
            <person name="Stursova M."/>
            <person name="Weitz H."/>
            <person name="Taylor A."/>
            <person name="Grigoriev I.V."/>
            <person name="Nagy L.G."/>
            <person name="Martin F."/>
            <person name="Kauserud H."/>
        </authorList>
    </citation>
    <scope>NUCLEOTIDE SEQUENCE</scope>
    <source>
        <strain evidence="2">CBHHK002</strain>
    </source>
</reference>
<keyword evidence="3" id="KW-1185">Reference proteome</keyword>
<protein>
    <submittedName>
        <fullName evidence="2">Uncharacterized protein</fullName>
    </submittedName>
</protein>
<organism evidence="2 3">
    <name type="scientific">Mycena albidolilacea</name>
    <dbReference type="NCBI Taxonomy" id="1033008"/>
    <lineage>
        <taxon>Eukaryota</taxon>
        <taxon>Fungi</taxon>
        <taxon>Dikarya</taxon>
        <taxon>Basidiomycota</taxon>
        <taxon>Agaricomycotina</taxon>
        <taxon>Agaricomycetes</taxon>
        <taxon>Agaricomycetidae</taxon>
        <taxon>Agaricales</taxon>
        <taxon>Marasmiineae</taxon>
        <taxon>Mycenaceae</taxon>
        <taxon>Mycena</taxon>
    </lineage>
</organism>